<comment type="function">
    <text evidence="4">Catalyzes the dehydration of D-mannonate.</text>
</comment>
<evidence type="ECO:0000256" key="2">
    <source>
        <dbReference type="ARBA" id="ARBA00001936"/>
    </source>
</evidence>
<dbReference type="InterPro" id="IPR036237">
    <property type="entry name" value="Xyl_isomerase-like_sf"/>
</dbReference>
<evidence type="ECO:0000256" key="1">
    <source>
        <dbReference type="ARBA" id="ARBA00001794"/>
    </source>
</evidence>
<evidence type="ECO:0000256" key="6">
    <source>
        <dbReference type="ARBA" id="ARBA00007389"/>
    </source>
</evidence>
<keyword evidence="10 11" id="KW-0456">Lyase</keyword>
<keyword evidence="12" id="KW-1185">Reference proteome</keyword>
<evidence type="ECO:0000256" key="3">
    <source>
        <dbReference type="ARBA" id="ARBA00001954"/>
    </source>
</evidence>
<dbReference type="Pfam" id="PF03786">
    <property type="entry name" value="UxuA"/>
    <property type="match status" value="2"/>
</dbReference>
<dbReference type="Gene3D" id="3.20.20.150">
    <property type="entry name" value="Divalent-metal-dependent TIM barrel enzymes"/>
    <property type="match status" value="1"/>
</dbReference>
<evidence type="ECO:0000313" key="11">
    <source>
        <dbReference type="EMBL" id="QEG19045.1"/>
    </source>
</evidence>
<comment type="cofactor">
    <cofactor evidence="2">
        <name>Mn(2+)</name>
        <dbReference type="ChEBI" id="CHEBI:29035"/>
    </cofactor>
</comment>
<dbReference type="SUPFAM" id="SSF51658">
    <property type="entry name" value="Xylose isomerase-like"/>
    <property type="match status" value="1"/>
</dbReference>
<evidence type="ECO:0000256" key="9">
    <source>
        <dbReference type="ARBA" id="ARBA00023211"/>
    </source>
</evidence>
<evidence type="ECO:0000256" key="8">
    <source>
        <dbReference type="ARBA" id="ARBA00023004"/>
    </source>
</evidence>
<dbReference type="EC" id="4.2.1.8" evidence="7"/>
<evidence type="ECO:0000313" key="12">
    <source>
        <dbReference type="Proteomes" id="UP000322887"/>
    </source>
</evidence>
<evidence type="ECO:0000256" key="10">
    <source>
        <dbReference type="ARBA" id="ARBA00023239"/>
    </source>
</evidence>
<dbReference type="PANTHER" id="PTHR30387:SF2">
    <property type="entry name" value="MANNONATE DEHYDRATASE"/>
    <property type="match status" value="1"/>
</dbReference>
<comment type="similarity">
    <text evidence="6">Belongs to the mannonate dehydratase family.</text>
</comment>
<comment type="cofactor">
    <cofactor evidence="3">
        <name>Fe(2+)</name>
        <dbReference type="ChEBI" id="CHEBI:29033"/>
    </cofactor>
</comment>
<sequence>MQLGLQEKRDSFPANFIRPEYWKQNMQLTSVVTPFTDDNLKLLSQIGVTHVTIRYPGPGLEMLQAIKTRVTACGLQIAAIEGYLPIENIKLGNERFDEEIAEMKSLLQNMQQAGIPFVCYNFMAGTDWVRTELKAPERGGAFVTGFDLEQAEQAVSLSETTRDQESAPVTAEELWTNLKRFLQELLPVAEACGVTLAMHPDDPPLDTFMGKARIMNSVESFERLMELSSSPANGICFCQGTFAEMGVDIPATIERLGSHIRYVHFRDIRGTRERFVETFHDNGPTDMFAAVKAYQNIGFTGPIRPDHVPQLVGEEAGEPGYTMLGRLHAFGYLQGLIEGAQKC</sequence>
<gene>
    <name evidence="11" type="primary">uxuA</name>
    <name evidence="11" type="ORF">GmarT_49420</name>
</gene>
<dbReference type="PIRSF" id="PIRSF016049">
    <property type="entry name" value="Man_dehyd"/>
    <property type="match status" value="1"/>
</dbReference>
<reference evidence="11 12" key="1">
    <citation type="submission" date="2019-08" db="EMBL/GenBank/DDBJ databases">
        <title>Deep-cultivation of Planctomycetes and their phenomic and genomic characterization uncovers novel biology.</title>
        <authorList>
            <person name="Wiegand S."/>
            <person name="Jogler M."/>
            <person name="Boedeker C."/>
            <person name="Pinto D."/>
            <person name="Vollmers J."/>
            <person name="Rivas-Marin E."/>
            <person name="Kohn T."/>
            <person name="Peeters S.H."/>
            <person name="Heuer A."/>
            <person name="Rast P."/>
            <person name="Oberbeckmann S."/>
            <person name="Bunk B."/>
            <person name="Jeske O."/>
            <person name="Meyerdierks A."/>
            <person name="Storesund J.E."/>
            <person name="Kallscheuer N."/>
            <person name="Luecker S."/>
            <person name="Lage O.M."/>
            <person name="Pohl T."/>
            <person name="Merkel B.J."/>
            <person name="Hornburger P."/>
            <person name="Mueller R.-W."/>
            <person name="Bruemmer F."/>
            <person name="Labrenz M."/>
            <person name="Spormann A.M."/>
            <person name="Op den Camp H."/>
            <person name="Overmann J."/>
            <person name="Amann R."/>
            <person name="Jetten M.S.M."/>
            <person name="Mascher T."/>
            <person name="Medema M.H."/>
            <person name="Devos D.P."/>
            <person name="Kaster A.-K."/>
            <person name="Ovreas L."/>
            <person name="Rohde M."/>
            <person name="Galperin M.Y."/>
            <person name="Jogler C."/>
        </authorList>
    </citation>
    <scope>NUCLEOTIDE SEQUENCE [LARGE SCALE GENOMIC DNA]</scope>
    <source>
        <strain evidence="11 12">DSM 8797</strain>
    </source>
</reference>
<dbReference type="PANTHER" id="PTHR30387">
    <property type="entry name" value="MANNONATE DEHYDRATASE"/>
    <property type="match status" value="1"/>
</dbReference>
<comment type="pathway">
    <text evidence="5">Carbohydrate metabolism; pentose and glucuronate interconversion.</text>
</comment>
<evidence type="ECO:0000256" key="7">
    <source>
        <dbReference type="ARBA" id="ARBA00012927"/>
    </source>
</evidence>
<dbReference type="InterPro" id="IPR004628">
    <property type="entry name" value="Man_deHydtase"/>
</dbReference>
<evidence type="ECO:0000256" key="5">
    <source>
        <dbReference type="ARBA" id="ARBA00004892"/>
    </source>
</evidence>
<accession>A0ABX5YTQ7</accession>
<keyword evidence="9" id="KW-0464">Manganese</keyword>
<dbReference type="EMBL" id="CP042910">
    <property type="protein sequence ID" value="QEG19045.1"/>
    <property type="molecule type" value="Genomic_DNA"/>
</dbReference>
<keyword evidence="8" id="KW-0408">Iron</keyword>
<evidence type="ECO:0000256" key="4">
    <source>
        <dbReference type="ARBA" id="ARBA00002713"/>
    </source>
</evidence>
<dbReference type="Proteomes" id="UP000322887">
    <property type="component" value="Chromosome"/>
</dbReference>
<dbReference type="GO" id="GO:0008927">
    <property type="term" value="F:mannonate dehydratase activity"/>
    <property type="evidence" value="ECO:0007669"/>
    <property type="project" value="UniProtKB-EC"/>
</dbReference>
<organism evidence="11 12">
    <name type="scientific">Gimesia maris</name>
    <dbReference type="NCBI Taxonomy" id="122"/>
    <lineage>
        <taxon>Bacteria</taxon>
        <taxon>Pseudomonadati</taxon>
        <taxon>Planctomycetota</taxon>
        <taxon>Planctomycetia</taxon>
        <taxon>Planctomycetales</taxon>
        <taxon>Planctomycetaceae</taxon>
        <taxon>Gimesia</taxon>
    </lineage>
</organism>
<comment type="catalytic activity">
    <reaction evidence="1">
        <text>D-mannonate = 2-dehydro-3-deoxy-D-gluconate + H2O</text>
        <dbReference type="Rhea" id="RHEA:20097"/>
        <dbReference type="ChEBI" id="CHEBI:15377"/>
        <dbReference type="ChEBI" id="CHEBI:17767"/>
        <dbReference type="ChEBI" id="CHEBI:57990"/>
        <dbReference type="EC" id="4.2.1.8"/>
    </reaction>
</comment>
<name>A0ABX5YTQ7_9PLAN</name>
<proteinExistence type="inferred from homology"/>
<protein>
    <recommendedName>
        <fullName evidence="7">mannonate dehydratase</fullName>
        <ecNumber evidence="7">4.2.1.8</ecNumber>
    </recommendedName>
</protein>